<dbReference type="GO" id="GO:0031267">
    <property type="term" value="F:small GTPase binding"/>
    <property type="evidence" value="ECO:0007669"/>
    <property type="project" value="TreeGrafter"/>
</dbReference>
<dbReference type="Gene3D" id="1.10.8.270">
    <property type="entry name" value="putative rabgap domain of human tbc1 domain family member 14 like domains"/>
    <property type="match status" value="1"/>
</dbReference>
<dbReference type="CDD" id="cd01211">
    <property type="entry name" value="PTB_Rab6GAP"/>
    <property type="match status" value="1"/>
</dbReference>
<dbReference type="FunFam" id="1.10.10.750:FF:000003">
    <property type="entry name" value="GTPase activating protein (Evi5)"/>
    <property type="match status" value="1"/>
</dbReference>
<dbReference type="PROSITE" id="PS01179">
    <property type="entry name" value="PID"/>
    <property type="match status" value="1"/>
</dbReference>
<dbReference type="SMART" id="SM00164">
    <property type="entry name" value="TBC"/>
    <property type="match status" value="1"/>
</dbReference>
<keyword evidence="2 3" id="KW-0175">Coiled coil</keyword>
<feature type="domain" description="PID" evidence="5">
    <location>
        <begin position="79"/>
        <end position="193"/>
    </location>
</feature>
<feature type="domain" description="Rab-GAP TBC" evidence="6">
    <location>
        <begin position="505"/>
        <end position="691"/>
    </location>
</feature>
<evidence type="ECO:0000256" key="2">
    <source>
        <dbReference type="ARBA" id="ARBA00023054"/>
    </source>
</evidence>
<dbReference type="InterPro" id="IPR050302">
    <property type="entry name" value="Rab_GAP_TBC_domain"/>
</dbReference>
<dbReference type="FunFam" id="1.10.472.80:FF:000007">
    <property type="entry name" value="Rab GTPase-activating protein 1 isoform X1"/>
    <property type="match status" value="1"/>
</dbReference>
<dbReference type="Gene3D" id="2.30.29.30">
    <property type="entry name" value="Pleckstrin-homology domain (PH domain)/Phosphotyrosine-binding domain (PTB)"/>
    <property type="match status" value="1"/>
</dbReference>
<feature type="region of interest" description="Disordered" evidence="4">
    <location>
        <begin position="1009"/>
        <end position="1029"/>
    </location>
</feature>
<dbReference type="AlphaFoldDB" id="A0A0N4V0B5"/>
<reference evidence="9" key="1">
    <citation type="submission" date="2017-02" db="UniProtKB">
        <authorList>
            <consortium name="WormBaseParasite"/>
        </authorList>
    </citation>
    <scope>IDENTIFICATION</scope>
</reference>
<dbReference type="PANTHER" id="PTHR47219:SF9">
    <property type="entry name" value="GTPASE ACTIVATING PROTEIN AND CENTROSOME-ASSOCIATED, ISOFORM B"/>
    <property type="match status" value="1"/>
</dbReference>
<evidence type="ECO:0000256" key="4">
    <source>
        <dbReference type="SAM" id="MobiDB-lite"/>
    </source>
</evidence>
<dbReference type="Gene3D" id="1.10.472.80">
    <property type="entry name" value="Ypt/Rab-GAP domain of gyp1p, domain 3"/>
    <property type="match status" value="1"/>
</dbReference>
<evidence type="ECO:0000256" key="1">
    <source>
        <dbReference type="ARBA" id="ARBA00022468"/>
    </source>
</evidence>
<dbReference type="PANTHER" id="PTHR47219">
    <property type="entry name" value="RAB GTPASE-ACTIVATING PROTEIN 1-LIKE"/>
    <property type="match status" value="1"/>
</dbReference>
<evidence type="ECO:0000256" key="3">
    <source>
        <dbReference type="SAM" id="Coils"/>
    </source>
</evidence>
<name>A0A0N4V0B5_ENTVE</name>
<dbReference type="EMBL" id="UXUI01007498">
    <property type="protein sequence ID" value="VDD87914.1"/>
    <property type="molecule type" value="Genomic_DNA"/>
</dbReference>
<evidence type="ECO:0000259" key="5">
    <source>
        <dbReference type="PROSITE" id="PS01179"/>
    </source>
</evidence>
<dbReference type="WBParaSite" id="EVEC_0000334901-mRNA-1">
    <property type="protein sequence ID" value="EVEC_0000334901-mRNA-1"/>
    <property type="gene ID" value="EVEC_0000334901"/>
</dbReference>
<reference evidence="7 8" key="2">
    <citation type="submission" date="2018-10" db="EMBL/GenBank/DDBJ databases">
        <authorList>
            <consortium name="Pathogen Informatics"/>
        </authorList>
    </citation>
    <scope>NUCLEOTIDE SEQUENCE [LARGE SCALE GENOMIC DNA]</scope>
</reference>
<feature type="region of interest" description="Disordered" evidence="4">
    <location>
        <begin position="208"/>
        <end position="229"/>
    </location>
</feature>
<feature type="region of interest" description="Disordered" evidence="4">
    <location>
        <begin position="430"/>
        <end position="470"/>
    </location>
</feature>
<dbReference type="InterPro" id="IPR022164">
    <property type="entry name" value="Kinesin-like"/>
</dbReference>
<dbReference type="PROSITE" id="PS50086">
    <property type="entry name" value="TBC_RABGAP"/>
    <property type="match status" value="1"/>
</dbReference>
<sequence length="1029" mass="118037">MSTPDDGLTKLDDLIKGIHFAEDQTEQDATSSESGLEKEPRVKNQYGKSSIDDDTESPGSRSEETKLDVNSVILKQISYLGCSKIETASSEAEMLKIMHLLNKEAVQDPIDVVLSVPNSAHGIVRMYESKGTSEMVNFPVHRIRFCARGQLNTSEKDCFALAFTQQNATATEPALHYCHVFRCHTPEGAGKALLCFVTAFRNNKAGNGAPSLSLDPKNSRKSAKSFDGDSSFDAGKTFVVEGEEDYQFDAFLEMKEEDPKKGFTFCPQEKNCFKLRRDREKRVFVVLQQTSGPKPLIVKKCFGLLLAAGRNLRQSDMHLLDMQSMGRGNDNRNYIIEAVWNPHAQSFEVLNTETPRETRVFMTVAVDIIFVGIDEPIRFIMECKARIFHEHERFWYVTRRPVVEKYYLTLKVKNQVVRFESATERERSLNRVSLGRSPTKMPTQLIHPADDDDSDSDEPLLSGSGEVNQECSEDVRSAWESMLKEWKKDTSGTRPEGLANLILNGVPDVLRGEIWQCLANVQADPELTQTYRLLLGKECPSEQVILRDIHRTFPAHDFFKQAGGEGQELLYRISKAYSLYDEEVSYCQGLSFLAAALLLHMPEEQAFCTLVKIMFDYGLRDLFKLGFDVLHLRFYQLQRLIEDYVPDLFAHFYDLGVETHMYASQWFLTLFTAKFPLQMVYFIVDLFLSEGMNTIFHISLALLKDSKKELLQLDFEGALKYFRVVLPRKYRSEASAKELIHQAVNFKISHKRLSKYEKEYYSLKEKELQSQDPLERLERENLRLNETVLRLERENDDLAHELVTSKIELRRNLDTAEDSVESLQGQLERCARANKDLEDENSNLHGEYERVKEMCRREVLRLEAESERAQGIIANYKQICSDLSHRLDKQEEEFKEKKKLFATKVSQCEQCSQVLSEIEDFSGSPAKKFSPITENGCGLKAMELMEKLEEKEEHIRQIELELAQTKLALVEAHCRNQDLSHQMTTVNNDHDSKSAAWLRKTLSSIKEVGTSLKQQTHERNLSFSSLEKF</sequence>
<feature type="region of interest" description="Disordered" evidence="4">
    <location>
        <begin position="19"/>
        <end position="65"/>
    </location>
</feature>
<keyword evidence="1" id="KW-0343">GTPase activation</keyword>
<dbReference type="Gene3D" id="1.10.10.750">
    <property type="entry name" value="Ypt/Rab-GAP domain of gyp1p, domain 1"/>
    <property type="match status" value="1"/>
</dbReference>
<evidence type="ECO:0000313" key="7">
    <source>
        <dbReference type="EMBL" id="VDD87914.1"/>
    </source>
</evidence>
<dbReference type="SUPFAM" id="SSF47923">
    <property type="entry name" value="Ypt/Rab-GAP domain of gyp1p"/>
    <property type="match status" value="2"/>
</dbReference>
<dbReference type="Proteomes" id="UP000274131">
    <property type="component" value="Unassembled WGS sequence"/>
</dbReference>
<feature type="coiled-coil region" evidence="3">
    <location>
        <begin position="774"/>
        <end position="900"/>
    </location>
</feature>
<gene>
    <name evidence="7" type="ORF">EVEC_LOCUS3057</name>
</gene>
<dbReference type="Pfam" id="PF12473">
    <property type="entry name" value="DUF3694"/>
    <property type="match status" value="1"/>
</dbReference>
<feature type="coiled-coil region" evidence="3">
    <location>
        <begin position="941"/>
        <end position="968"/>
    </location>
</feature>
<keyword evidence="8" id="KW-1185">Reference proteome</keyword>
<dbReference type="OrthoDB" id="295078at2759"/>
<dbReference type="InterPro" id="IPR000195">
    <property type="entry name" value="Rab-GAP-TBC_dom"/>
</dbReference>
<evidence type="ECO:0000313" key="9">
    <source>
        <dbReference type="WBParaSite" id="EVEC_0000334901-mRNA-1"/>
    </source>
</evidence>
<dbReference type="InterPro" id="IPR006020">
    <property type="entry name" value="PTB/PI_dom"/>
</dbReference>
<organism evidence="9">
    <name type="scientific">Enterobius vermicularis</name>
    <name type="common">Human pinworm</name>
    <dbReference type="NCBI Taxonomy" id="51028"/>
    <lineage>
        <taxon>Eukaryota</taxon>
        <taxon>Metazoa</taxon>
        <taxon>Ecdysozoa</taxon>
        <taxon>Nematoda</taxon>
        <taxon>Chromadorea</taxon>
        <taxon>Rhabditida</taxon>
        <taxon>Spirurina</taxon>
        <taxon>Oxyuridomorpha</taxon>
        <taxon>Oxyuroidea</taxon>
        <taxon>Oxyuridae</taxon>
        <taxon>Enterobius</taxon>
    </lineage>
</organism>
<dbReference type="SUPFAM" id="SSF50729">
    <property type="entry name" value="PH domain-like"/>
    <property type="match status" value="1"/>
</dbReference>
<protein>
    <submittedName>
        <fullName evidence="9">PID domain-containing protein</fullName>
    </submittedName>
</protein>
<dbReference type="InterPro" id="IPR035969">
    <property type="entry name" value="Rab-GAP_TBC_sf"/>
</dbReference>
<accession>A0A0N4V0B5</accession>
<dbReference type="FunFam" id="1.10.8.270:FF:000001">
    <property type="entry name" value="TBC1 domain family member 1"/>
    <property type="match status" value="1"/>
</dbReference>
<proteinExistence type="predicted"/>
<dbReference type="STRING" id="51028.A0A0N4V0B5"/>
<dbReference type="Pfam" id="PF00566">
    <property type="entry name" value="RabGAP-TBC"/>
    <property type="match status" value="1"/>
</dbReference>
<evidence type="ECO:0000313" key="8">
    <source>
        <dbReference type="Proteomes" id="UP000274131"/>
    </source>
</evidence>
<dbReference type="InterPro" id="IPR011993">
    <property type="entry name" value="PH-like_dom_sf"/>
</dbReference>
<evidence type="ECO:0000259" key="6">
    <source>
        <dbReference type="PROSITE" id="PS50086"/>
    </source>
</evidence>
<dbReference type="SMART" id="SM00462">
    <property type="entry name" value="PTB"/>
    <property type="match status" value="1"/>
</dbReference>
<dbReference type="GO" id="GO:0005096">
    <property type="term" value="F:GTPase activator activity"/>
    <property type="evidence" value="ECO:0007669"/>
    <property type="project" value="UniProtKB-KW"/>
</dbReference>